<feature type="compositionally biased region" description="Gly residues" evidence="1">
    <location>
        <begin position="87"/>
        <end position="101"/>
    </location>
</feature>
<evidence type="ECO:0000313" key="2">
    <source>
        <dbReference type="EMBL" id="TKW60108.1"/>
    </source>
</evidence>
<sequence length="142" mass="15062">MSHVEAASPKWAMWCTYRHDQPSISVLIGQQQVWCLLVDEIPRANIASLLELRSDPAKGRRDVVGEGPPTGRAVISGAQPESVDIGDGSGSGSGRGRGRGPLGTTEGMVRDEISIARFPLTLSFLLAYCSRSLGLTAGARSN</sequence>
<accession>A0A4U6XVX5</accession>
<name>A0A4U6XVX5_9PEZI</name>
<feature type="region of interest" description="Disordered" evidence="1">
    <location>
        <begin position="57"/>
        <end position="105"/>
    </location>
</feature>
<protein>
    <submittedName>
        <fullName evidence="2">Uncharacterized protein</fullName>
    </submittedName>
</protein>
<evidence type="ECO:0000256" key="1">
    <source>
        <dbReference type="SAM" id="MobiDB-lite"/>
    </source>
</evidence>
<comment type="caution">
    <text evidence="2">The sequence shown here is derived from an EMBL/GenBank/DDBJ whole genome shotgun (WGS) entry which is preliminary data.</text>
</comment>
<keyword evidence="3" id="KW-1185">Reference proteome</keyword>
<reference evidence="2 3" key="1">
    <citation type="journal article" date="2019" name="PLoS ONE">
        <title>Comparative genome analysis indicates high evolutionary potential of pathogenicity genes in Colletotrichum tanaceti.</title>
        <authorList>
            <person name="Lelwala R.V."/>
            <person name="Korhonen P.K."/>
            <person name="Young N.D."/>
            <person name="Scott J.B."/>
            <person name="Ades P.A."/>
            <person name="Gasser R.B."/>
            <person name="Taylor P.W.J."/>
        </authorList>
    </citation>
    <scope>NUCLEOTIDE SEQUENCE [LARGE SCALE GENOMIC DNA]</scope>
    <source>
        <strain evidence="2">BRIP57314</strain>
    </source>
</reference>
<organism evidence="2 3">
    <name type="scientific">Colletotrichum tanaceti</name>
    <dbReference type="NCBI Taxonomy" id="1306861"/>
    <lineage>
        <taxon>Eukaryota</taxon>
        <taxon>Fungi</taxon>
        <taxon>Dikarya</taxon>
        <taxon>Ascomycota</taxon>
        <taxon>Pezizomycotina</taxon>
        <taxon>Sordariomycetes</taxon>
        <taxon>Hypocreomycetidae</taxon>
        <taxon>Glomerellales</taxon>
        <taxon>Glomerellaceae</taxon>
        <taxon>Colletotrichum</taxon>
        <taxon>Colletotrichum destructivum species complex</taxon>
    </lineage>
</organism>
<dbReference type="AlphaFoldDB" id="A0A4U6XVX5"/>
<dbReference type="Proteomes" id="UP000310108">
    <property type="component" value="Unassembled WGS sequence"/>
</dbReference>
<evidence type="ECO:0000313" key="3">
    <source>
        <dbReference type="Proteomes" id="UP000310108"/>
    </source>
</evidence>
<dbReference type="EMBL" id="PJEX01000001">
    <property type="protein sequence ID" value="TKW60108.1"/>
    <property type="molecule type" value="Genomic_DNA"/>
</dbReference>
<proteinExistence type="predicted"/>
<gene>
    <name evidence="2" type="ORF">CTA1_4723</name>
</gene>